<dbReference type="EMBL" id="AEPV01000039">
    <property type="protein sequence ID" value="EFU74054.1"/>
    <property type="molecule type" value="Genomic_DNA"/>
</dbReference>
<dbReference type="AlphaFoldDB" id="E6LFF5"/>
<evidence type="ECO:0000313" key="3">
    <source>
        <dbReference type="Proteomes" id="UP000010296"/>
    </source>
</evidence>
<keyword evidence="2" id="KW-0808">Transferase</keyword>
<dbReference type="STRING" id="888064.HMPREF9088_1095"/>
<keyword evidence="3" id="KW-1185">Reference proteome</keyword>
<dbReference type="Gene3D" id="3.90.550.10">
    <property type="entry name" value="Spore Coat Polysaccharide Biosynthesis Protein SpsA, Chain A"/>
    <property type="match status" value="1"/>
</dbReference>
<organism evidence="2 3">
    <name type="scientific">Enterococcus italicus (strain DSM 15952 / CCUG 50447 / LMG 22039 / TP 1.5)</name>
    <dbReference type="NCBI Taxonomy" id="888064"/>
    <lineage>
        <taxon>Bacteria</taxon>
        <taxon>Bacillati</taxon>
        <taxon>Bacillota</taxon>
        <taxon>Bacilli</taxon>
        <taxon>Lactobacillales</taxon>
        <taxon>Enterococcaceae</taxon>
        <taxon>Enterococcus</taxon>
    </lineage>
</organism>
<evidence type="ECO:0000259" key="1">
    <source>
        <dbReference type="Pfam" id="PF00535"/>
    </source>
</evidence>
<comment type="caution">
    <text evidence="2">The sequence shown here is derived from an EMBL/GenBank/DDBJ whole genome shotgun (WGS) entry which is preliminary data.</text>
</comment>
<accession>E6LFF5</accession>
<dbReference type="Pfam" id="PF00535">
    <property type="entry name" value="Glycos_transf_2"/>
    <property type="match status" value="1"/>
</dbReference>
<dbReference type="eggNOG" id="COG1216">
    <property type="taxonomic scope" value="Bacteria"/>
</dbReference>
<dbReference type="InterPro" id="IPR029044">
    <property type="entry name" value="Nucleotide-diphossugar_trans"/>
</dbReference>
<gene>
    <name evidence="2" type="ORF">HMPREF9088_1095</name>
</gene>
<sequence>MGVEILLSKPSLQFVLVLYRQTWPAVASNKLLSTFLREYPGNHLLIIDNSPEMQDVPIVGEANITYQQYPENPGLAPAYNLALAEASKHHHDWLVLLDQDTTLTEDYLAAILTDKQPLDEVVCRVPQMFANQKQISPLLADAYIDRHWHCPPIGVTNRRVMAINSASVWRVNFLEKIGGFSLEFPLDFLDHWLFYQVHVHHKKIEVLPICLEHDLSVLHYQTMTIERYQSILAAEARYYTEVEIEKKQRHLQQLQRRTIKQFLSVGNRSIWRATWKSYQNLRRKRK</sequence>
<dbReference type="GO" id="GO:0016740">
    <property type="term" value="F:transferase activity"/>
    <property type="evidence" value="ECO:0007669"/>
    <property type="project" value="UniProtKB-KW"/>
</dbReference>
<proteinExistence type="predicted"/>
<dbReference type="InterPro" id="IPR001173">
    <property type="entry name" value="Glyco_trans_2-like"/>
</dbReference>
<evidence type="ECO:0000313" key="2">
    <source>
        <dbReference type="EMBL" id="EFU74054.1"/>
    </source>
</evidence>
<feature type="domain" description="Glycosyltransferase 2-like" evidence="1">
    <location>
        <begin position="38"/>
        <end position="133"/>
    </location>
</feature>
<reference evidence="2 3" key="1">
    <citation type="submission" date="2010-12" db="EMBL/GenBank/DDBJ databases">
        <authorList>
            <person name="Muzny D."/>
            <person name="Qin X."/>
            <person name="Deng J."/>
            <person name="Jiang H."/>
            <person name="Liu Y."/>
            <person name="Qu J."/>
            <person name="Song X.-Z."/>
            <person name="Zhang L."/>
            <person name="Thornton R."/>
            <person name="Coyle M."/>
            <person name="Francisco L."/>
            <person name="Jackson L."/>
            <person name="Javaid M."/>
            <person name="Korchina V."/>
            <person name="Kovar C."/>
            <person name="Mata R."/>
            <person name="Mathew T."/>
            <person name="Ngo R."/>
            <person name="Nguyen L."/>
            <person name="Nguyen N."/>
            <person name="Okwuonu G."/>
            <person name="Ongeri F."/>
            <person name="Pham C."/>
            <person name="Simmons D."/>
            <person name="Wilczek-Boney K."/>
            <person name="Hale W."/>
            <person name="Jakkamsetti A."/>
            <person name="Pham P."/>
            <person name="Ruth R."/>
            <person name="San Lucas F."/>
            <person name="Warren J."/>
            <person name="Zhang J."/>
            <person name="Zhao Z."/>
            <person name="Zhou C."/>
            <person name="Zhu D."/>
            <person name="Lee S."/>
            <person name="Bess C."/>
            <person name="Blankenburg K."/>
            <person name="Forbes L."/>
            <person name="Fu Q."/>
            <person name="Gubbala S."/>
            <person name="Hirani K."/>
            <person name="Jayaseelan J.C."/>
            <person name="Lara F."/>
            <person name="Munidasa M."/>
            <person name="Palculict T."/>
            <person name="Patil S."/>
            <person name="Pu L.-L."/>
            <person name="Saada N."/>
            <person name="Tang L."/>
            <person name="Weissenberger G."/>
            <person name="Zhu Y."/>
            <person name="Hemphill L."/>
            <person name="Shang Y."/>
            <person name="Youmans B."/>
            <person name="Ayvaz T."/>
            <person name="Ross M."/>
            <person name="Santibanez J."/>
            <person name="Aqrawi P."/>
            <person name="Gross S."/>
            <person name="Joshi V."/>
            <person name="Fowler G."/>
            <person name="Nazareth L."/>
            <person name="Reid J."/>
            <person name="Worley K."/>
            <person name="Petrosino J."/>
            <person name="Highlander S."/>
            <person name="Gibbs R."/>
        </authorList>
    </citation>
    <scope>NUCLEOTIDE SEQUENCE [LARGE SCALE GENOMIC DNA]</scope>
    <source>
        <strain evidence="3">DSM 15952 / CCUG 50447 / LMG 22039 / TP 1.5</strain>
    </source>
</reference>
<protein>
    <submittedName>
        <fullName evidence="2">Glycosyltransferase, group 2 family</fullName>
    </submittedName>
</protein>
<name>E6LFF5_ENTI1</name>
<dbReference type="OrthoDB" id="119253at2"/>
<dbReference type="HOGENOM" id="CLU_072074_0_0_9"/>
<dbReference type="Proteomes" id="UP000010296">
    <property type="component" value="Unassembled WGS sequence"/>
</dbReference>
<dbReference type="SUPFAM" id="SSF53448">
    <property type="entry name" value="Nucleotide-diphospho-sugar transferases"/>
    <property type="match status" value="1"/>
</dbReference>